<dbReference type="AlphaFoldDB" id="A0A3E4VCG4"/>
<dbReference type="InterPro" id="IPR046454">
    <property type="entry name" value="GpA_endonuclease"/>
</dbReference>
<gene>
    <name evidence="3" type="ORF">DXC31_02480</name>
</gene>
<dbReference type="Gene3D" id="3.40.50.300">
    <property type="entry name" value="P-loop containing nucleotide triphosphate hydrolases"/>
    <property type="match status" value="1"/>
</dbReference>
<reference evidence="3 4" key="1">
    <citation type="submission" date="2018-08" db="EMBL/GenBank/DDBJ databases">
        <title>A genome reference for cultivated species of the human gut microbiota.</title>
        <authorList>
            <person name="Zou Y."/>
            <person name="Xue W."/>
            <person name="Luo G."/>
        </authorList>
    </citation>
    <scope>NUCLEOTIDE SEQUENCE [LARGE SCALE GENOMIC DNA]</scope>
    <source>
        <strain evidence="3 4">TF01-20-2</strain>
    </source>
</reference>
<evidence type="ECO:0000259" key="1">
    <source>
        <dbReference type="Pfam" id="PF05876"/>
    </source>
</evidence>
<dbReference type="GO" id="GO:0005524">
    <property type="term" value="F:ATP binding"/>
    <property type="evidence" value="ECO:0007669"/>
    <property type="project" value="InterPro"/>
</dbReference>
<dbReference type="EMBL" id="QSSX01000004">
    <property type="protein sequence ID" value="RGM25097.1"/>
    <property type="molecule type" value="Genomic_DNA"/>
</dbReference>
<feature type="domain" description="Terminase large subunit GpA endonuclease" evidence="2">
    <location>
        <begin position="309"/>
        <end position="582"/>
    </location>
</feature>
<evidence type="ECO:0000259" key="2">
    <source>
        <dbReference type="Pfam" id="PF20454"/>
    </source>
</evidence>
<dbReference type="InterPro" id="IPR027417">
    <property type="entry name" value="P-loop_NTPase"/>
</dbReference>
<proteinExistence type="inferred from homology"/>
<comment type="caution">
    <text evidence="3">The sequence shown here is derived from an EMBL/GenBank/DDBJ whole genome shotgun (WGS) entry which is preliminary data.</text>
</comment>
<dbReference type="GO" id="GO:0004519">
    <property type="term" value="F:endonuclease activity"/>
    <property type="evidence" value="ECO:0007669"/>
    <property type="project" value="InterPro"/>
</dbReference>
<protein>
    <submittedName>
        <fullName evidence="3">Phage terminase large subunit family protein</fullName>
    </submittedName>
</protein>
<organism evidence="3 4">
    <name type="scientific">Mediterraneibacter gnavus</name>
    <name type="common">Ruminococcus gnavus</name>
    <dbReference type="NCBI Taxonomy" id="33038"/>
    <lineage>
        <taxon>Bacteria</taxon>
        <taxon>Bacillati</taxon>
        <taxon>Bacillota</taxon>
        <taxon>Clostridia</taxon>
        <taxon>Lachnospirales</taxon>
        <taxon>Lachnospiraceae</taxon>
        <taxon>Mediterraneibacter</taxon>
    </lineage>
</organism>
<dbReference type="InterPro" id="IPR051220">
    <property type="entry name" value="TFA_Chaperone"/>
</dbReference>
<evidence type="ECO:0000313" key="4">
    <source>
        <dbReference type="Proteomes" id="UP000260808"/>
    </source>
</evidence>
<dbReference type="Pfam" id="PF20454">
    <property type="entry name" value="GpA_nuclease"/>
    <property type="match status" value="1"/>
</dbReference>
<dbReference type="GO" id="GO:0016887">
    <property type="term" value="F:ATP hydrolysis activity"/>
    <property type="evidence" value="ECO:0007669"/>
    <property type="project" value="InterPro"/>
</dbReference>
<evidence type="ECO:0000313" key="3">
    <source>
        <dbReference type="EMBL" id="RGM25097.1"/>
    </source>
</evidence>
<dbReference type="Proteomes" id="UP000260808">
    <property type="component" value="Unassembled WGS sequence"/>
</dbReference>
<dbReference type="Pfam" id="PF05876">
    <property type="entry name" value="GpA_ATPase"/>
    <property type="match status" value="1"/>
</dbReference>
<dbReference type="HAMAP" id="MF_04144">
    <property type="entry name" value="TERL_LAMBDA"/>
    <property type="match status" value="1"/>
</dbReference>
<dbReference type="PANTHER" id="PTHR34413:SF2">
    <property type="entry name" value="PROPHAGE TAIL FIBER ASSEMBLY PROTEIN HOMOLOG TFAE-RELATED"/>
    <property type="match status" value="1"/>
</dbReference>
<feature type="domain" description="Phage terminase large subunit GpA ATPase" evidence="1">
    <location>
        <begin position="50"/>
        <end position="296"/>
    </location>
</feature>
<sequence>MEPLKKRRIQIRKFQVTQYQADALKQLCPPENISVSEWAENYRTLDSKTSALPGPWRNDKTPYLKEIMDELINYDTERIIFVKPTQVGGTEALQNMLGYVIQQDPAPSMIVYPTDVLAQSISENRLEPMILGTKTLKALYNKNESSKLELQFDGMYLSLAGSNSPSSLASKAIKYLFLDEVDKYPGSSKKESDPISLAIERTKTFRNRKIYMTSTPTLATGHIWKALMDADIEKHYFIPCPHCGSMIELKFQNLKFPSGEDLSNQDRADMAFYQCQECGGRITDQDKEKVLKYGEWKTVRETGKYNRKVGFWINTLYSPFVRFSEIVEEFLNSKDDPDKLQNFTNSWLAEPWEDTKLKTSADTVLERQTERPEFTAPNWTKFLTAGVDVQETSLYWTIRAWGSYITSQNIAHGQALSFQDIEQIMNTPYFTEDGEQLIVALCLIDSGYDADSTYDFCALNSDWALPVKGSNNPMLSHFKLSKINKQGSQAYGMNLVLVDGDKYKDMIAGRMKKPNGRGSWMVFEGCDREYAEQVTAEHKVNVKSGNRTVQRWVPKRSHIDNHYLDAEVYALAAADISGVRTLHLQDEAEAKAKAERLEEAYAPEETWIRQNENWI</sequence>
<accession>A0A3E4VCG4</accession>
<dbReference type="PANTHER" id="PTHR34413">
    <property type="entry name" value="PROPHAGE TAIL FIBER ASSEMBLY PROTEIN HOMOLOG TFAE-RELATED-RELATED"/>
    <property type="match status" value="1"/>
</dbReference>
<name>A0A3E4VCG4_MEDGN</name>
<dbReference type="InterPro" id="IPR046453">
    <property type="entry name" value="GpA_ATPase"/>
</dbReference>
<dbReference type="InterPro" id="IPR008866">
    <property type="entry name" value="Phage_lambda_GpA-like"/>
</dbReference>